<keyword evidence="4" id="KW-1185">Reference proteome</keyword>
<reference evidence="3 4" key="1">
    <citation type="submission" date="2023-02" db="EMBL/GenBank/DDBJ databases">
        <title>LHISI_Scaffold_Assembly.</title>
        <authorList>
            <person name="Stuart O.P."/>
            <person name="Cleave R."/>
            <person name="Magrath M.J.L."/>
            <person name="Mikheyev A.S."/>
        </authorList>
    </citation>
    <scope>NUCLEOTIDE SEQUENCE [LARGE SCALE GENOMIC DNA]</scope>
    <source>
        <strain evidence="3">Daus_M_001</strain>
        <tissue evidence="3">Leg muscle</tissue>
    </source>
</reference>
<comment type="caution">
    <text evidence="3">The sequence shown here is derived from an EMBL/GenBank/DDBJ whole genome shotgun (WGS) entry which is preliminary data.</text>
</comment>
<protein>
    <submittedName>
        <fullName evidence="3">Uncharacterized protein</fullName>
    </submittedName>
</protein>
<proteinExistence type="predicted"/>
<evidence type="ECO:0000256" key="2">
    <source>
        <dbReference type="SAM" id="Phobius"/>
    </source>
</evidence>
<name>A0ABQ9H1C9_9NEOP</name>
<evidence type="ECO:0000256" key="1">
    <source>
        <dbReference type="SAM" id="MobiDB-lite"/>
    </source>
</evidence>
<gene>
    <name evidence="3" type="ORF">PR048_022581</name>
</gene>
<feature type="compositionally biased region" description="Polar residues" evidence="1">
    <location>
        <begin position="7"/>
        <end position="19"/>
    </location>
</feature>
<evidence type="ECO:0000313" key="3">
    <source>
        <dbReference type="EMBL" id="KAJ8878114.1"/>
    </source>
</evidence>
<feature type="transmembrane region" description="Helical" evidence="2">
    <location>
        <begin position="62"/>
        <end position="83"/>
    </location>
</feature>
<feature type="region of interest" description="Disordered" evidence="1">
    <location>
        <begin position="353"/>
        <end position="381"/>
    </location>
</feature>
<accession>A0ABQ9H1C9</accession>
<keyword evidence="2" id="KW-0472">Membrane</keyword>
<keyword evidence="2" id="KW-0812">Transmembrane</keyword>
<feature type="region of interest" description="Disordered" evidence="1">
    <location>
        <begin position="281"/>
        <end position="303"/>
    </location>
</feature>
<evidence type="ECO:0000313" key="4">
    <source>
        <dbReference type="Proteomes" id="UP001159363"/>
    </source>
</evidence>
<feature type="region of interest" description="Disordered" evidence="1">
    <location>
        <begin position="1"/>
        <end position="22"/>
    </location>
</feature>
<dbReference type="EMBL" id="JARBHB010000008">
    <property type="protein sequence ID" value="KAJ8878114.1"/>
    <property type="molecule type" value="Genomic_DNA"/>
</dbReference>
<organism evidence="3 4">
    <name type="scientific">Dryococelus australis</name>
    <dbReference type="NCBI Taxonomy" id="614101"/>
    <lineage>
        <taxon>Eukaryota</taxon>
        <taxon>Metazoa</taxon>
        <taxon>Ecdysozoa</taxon>
        <taxon>Arthropoda</taxon>
        <taxon>Hexapoda</taxon>
        <taxon>Insecta</taxon>
        <taxon>Pterygota</taxon>
        <taxon>Neoptera</taxon>
        <taxon>Polyneoptera</taxon>
        <taxon>Phasmatodea</taxon>
        <taxon>Verophasmatodea</taxon>
        <taxon>Anareolatae</taxon>
        <taxon>Phasmatidae</taxon>
        <taxon>Eurycanthinae</taxon>
        <taxon>Dryococelus</taxon>
    </lineage>
</organism>
<sequence>MAICTPSPRQYSRTTNPVSTRPLGFTTPPATLCSHTTRLPPKRTWFDPRRGHLRISACGDRWLAGFLGGLPFLLLFHLGAAPYSRRFTLIGSQDVDVMRRPNLFPHSLHSVYEMSWQFYQRGVAVLERLDCSPPTKANLVQSPAGENRAGLSRWSAGFLRDLPFPLLLQSGVAPCSYRFTLSGSRDLILKKISFFHWRCHSQNPTLRCSLIHPRLNKKNACLMGRTDRDLNSSFWMGYFCAVHFRQFHRCVNIQPTGGSSLQSVTNGNAATIHHDILSNHAASARPTSSGEDLGMTRPGLEPGSPWWEASRLTAWTPRSLRTKRCGSVEWGHSRQARMGQESCQLSWGEDVAGEYRMTPGGGPRDPGRRKNTQPPATSPAPLATLCIAPRMRPITSAPNKDDRAHSYVAEAGIAGKALDFHQGEPGSILGGHVGIVLEDAAGWLVSYGIPRFPRPCIPALLRTHLTSPPSAIRTSILRVTDFQALGIHNENFVEKCIA</sequence>
<keyword evidence="2" id="KW-1133">Transmembrane helix</keyword>
<dbReference type="Proteomes" id="UP001159363">
    <property type="component" value="Chromosome 7"/>
</dbReference>